<dbReference type="InterPro" id="IPR034660">
    <property type="entry name" value="DinB/YfiT-like"/>
</dbReference>
<dbReference type="InterPro" id="IPR017520">
    <property type="entry name" value="CHP03086"/>
</dbReference>
<dbReference type="Proteomes" id="UP000247591">
    <property type="component" value="Unassembled WGS sequence"/>
</dbReference>
<keyword evidence="3" id="KW-1185">Reference proteome</keyword>
<gene>
    <name evidence="2" type="ORF">DFR67_12742</name>
</gene>
<dbReference type="OrthoDB" id="5185819at2"/>
<evidence type="ECO:0000313" key="3">
    <source>
        <dbReference type="Proteomes" id="UP000247591"/>
    </source>
</evidence>
<dbReference type="EMBL" id="QJSP01000027">
    <property type="protein sequence ID" value="PYE11968.1"/>
    <property type="molecule type" value="Genomic_DNA"/>
</dbReference>
<evidence type="ECO:0000313" key="2">
    <source>
        <dbReference type="EMBL" id="PYE11968.1"/>
    </source>
</evidence>
<sequence length="188" mass="20010">MIDFTAASEALAGLIAQVEDIDLARSTPCESYTVADLLLHIDEGATGFTAAAGGEISSPPVTAVDDAASRSRVAVHVRDLARAWAEPQAWDGGSDLAGLELPNRTWGRIALTEVIVHGWDLAVATDHGFDPPESVVHACHDHVEGFLTEAPLPELWGEPVAADHTLSLLDRTVAIAGRDPRSWHRAPM</sequence>
<organism evidence="2 3">
    <name type="scientific">Williamsia limnetica</name>
    <dbReference type="NCBI Taxonomy" id="882452"/>
    <lineage>
        <taxon>Bacteria</taxon>
        <taxon>Bacillati</taxon>
        <taxon>Actinomycetota</taxon>
        <taxon>Actinomycetes</taxon>
        <taxon>Mycobacteriales</taxon>
        <taxon>Nocardiaceae</taxon>
        <taxon>Williamsia</taxon>
    </lineage>
</organism>
<reference evidence="2 3" key="1">
    <citation type="submission" date="2018-06" db="EMBL/GenBank/DDBJ databases">
        <title>Genomic Encyclopedia of Type Strains, Phase IV (KMG-IV): sequencing the most valuable type-strain genomes for metagenomic binning, comparative biology and taxonomic classification.</title>
        <authorList>
            <person name="Goeker M."/>
        </authorList>
    </citation>
    <scope>NUCLEOTIDE SEQUENCE [LARGE SCALE GENOMIC DNA]</scope>
    <source>
        <strain evidence="2 3">DSM 45521</strain>
    </source>
</reference>
<evidence type="ECO:0000259" key="1">
    <source>
        <dbReference type="Pfam" id="PF11716"/>
    </source>
</evidence>
<dbReference type="AlphaFoldDB" id="A0A318RFQ9"/>
<comment type="caution">
    <text evidence="2">The sequence shown here is derived from an EMBL/GenBank/DDBJ whole genome shotgun (WGS) entry which is preliminary data.</text>
</comment>
<feature type="domain" description="Mycothiol-dependent maleylpyruvate isomerase metal-binding" evidence="1">
    <location>
        <begin position="5"/>
        <end position="122"/>
    </location>
</feature>
<name>A0A318RFQ9_WILLI</name>
<dbReference type="NCBIfam" id="TIGR03083">
    <property type="entry name" value="maleylpyruvate isomerase family mycothiol-dependent enzyme"/>
    <property type="match status" value="1"/>
</dbReference>
<accession>A0A318RFQ9</accession>
<dbReference type="SUPFAM" id="SSF109854">
    <property type="entry name" value="DinB/YfiT-like putative metalloenzymes"/>
    <property type="match status" value="1"/>
</dbReference>
<dbReference type="GO" id="GO:0046872">
    <property type="term" value="F:metal ion binding"/>
    <property type="evidence" value="ECO:0007669"/>
    <property type="project" value="InterPro"/>
</dbReference>
<proteinExistence type="predicted"/>
<protein>
    <submittedName>
        <fullName evidence="2">Uncharacterized protein (TIGR03086 family)</fullName>
    </submittedName>
</protein>
<dbReference type="RefSeq" id="WP_110472849.1">
    <property type="nucleotide sequence ID" value="NZ_QJSP01000027.1"/>
</dbReference>
<dbReference type="InterPro" id="IPR024344">
    <property type="entry name" value="MDMPI_metal-binding"/>
</dbReference>
<dbReference type="NCBIfam" id="TIGR03086">
    <property type="entry name" value="TIGR03086 family metal-binding protein"/>
    <property type="match status" value="1"/>
</dbReference>
<dbReference type="InterPro" id="IPR017517">
    <property type="entry name" value="Maleyloyr_isom"/>
</dbReference>
<dbReference type="Gene3D" id="1.20.120.450">
    <property type="entry name" value="dinb family like domain"/>
    <property type="match status" value="1"/>
</dbReference>
<dbReference type="Pfam" id="PF11716">
    <property type="entry name" value="MDMPI_N"/>
    <property type="match status" value="1"/>
</dbReference>